<keyword evidence="1" id="KW-0472">Membrane</keyword>
<feature type="transmembrane region" description="Helical" evidence="1">
    <location>
        <begin position="71"/>
        <end position="91"/>
    </location>
</feature>
<sequence length="353" mass="39413">MPPQERFPAPQWSLAKATARSVSRFCLSVFAEWLVYALLFYATTGVVTFIVFLPIDCVIGLSRGDFSSGHFIDFQHFAFLIPFNNFMFSAVPLSTRVLLVALWAITARPALALAGCIVRKQLPAYTHPSEQYAPIRWLFEIICSFANRHHKLVPDIELYARQILRMLGARVPSGSHQLGTITPGEHDELRTFARMYYEVVTQFSERRSKEPELSCLPFKLVEEAHYVCALEVLRQEPVPSAGCSNKGTSFLCGTAQFASPKDTATTRTCLDWRYVRSEATMFSVVYVAIILYWALRLSGDCCAFLLPRALDGNGVSSAEEWYGRHIAQTAMDCKVSVKPLRQAGGGGFQVSGV</sequence>
<dbReference type="OrthoDB" id="4846644at2759"/>
<reference evidence="2" key="1">
    <citation type="submission" date="2019-06" db="EMBL/GenBank/DDBJ databases">
        <authorList>
            <person name="Gan P."/>
            <person name="Shirasu K."/>
        </authorList>
    </citation>
    <scope>NUCLEOTIDE SEQUENCE [LARGE SCALE GENOMIC DNA]</scope>
    <source>
        <strain evidence="2">CAD2</strain>
    </source>
</reference>
<organism evidence="2 3">
    <name type="scientific">Colletotrichum siamense</name>
    <name type="common">Anthracnose fungus</name>
    <dbReference type="NCBI Taxonomy" id="690259"/>
    <lineage>
        <taxon>Eukaryota</taxon>
        <taxon>Fungi</taxon>
        <taxon>Dikarya</taxon>
        <taxon>Ascomycota</taxon>
        <taxon>Pezizomycotina</taxon>
        <taxon>Sordariomycetes</taxon>
        <taxon>Hypocreomycetidae</taxon>
        <taxon>Glomerellales</taxon>
        <taxon>Glomerellaceae</taxon>
        <taxon>Colletotrichum</taxon>
        <taxon>Colletotrichum gloeosporioides species complex</taxon>
    </lineage>
</organism>
<dbReference type="Proteomes" id="UP000711996">
    <property type="component" value="Unassembled WGS sequence"/>
</dbReference>
<name>A0A9P5EZD8_COLSI</name>
<gene>
    <name evidence="2" type="ORF">CGCSCA2_v002890</name>
</gene>
<keyword evidence="1" id="KW-1133">Transmembrane helix</keyword>
<protein>
    <submittedName>
        <fullName evidence="2">Uncharacterized protein</fullName>
    </submittedName>
</protein>
<evidence type="ECO:0000313" key="2">
    <source>
        <dbReference type="EMBL" id="KAF4863600.1"/>
    </source>
</evidence>
<dbReference type="AlphaFoldDB" id="A0A9P5EZD8"/>
<dbReference type="EMBL" id="QPMT01000006">
    <property type="protein sequence ID" value="KAF4863600.1"/>
    <property type="molecule type" value="Genomic_DNA"/>
</dbReference>
<feature type="transmembrane region" description="Helical" evidence="1">
    <location>
        <begin position="279"/>
        <end position="295"/>
    </location>
</feature>
<evidence type="ECO:0000256" key="1">
    <source>
        <dbReference type="SAM" id="Phobius"/>
    </source>
</evidence>
<evidence type="ECO:0000313" key="3">
    <source>
        <dbReference type="Proteomes" id="UP000711996"/>
    </source>
</evidence>
<accession>A0A9P5EZD8</accession>
<keyword evidence="3" id="KW-1185">Reference proteome</keyword>
<keyword evidence="1" id="KW-0812">Transmembrane</keyword>
<comment type="caution">
    <text evidence="2">The sequence shown here is derived from an EMBL/GenBank/DDBJ whole genome shotgun (WGS) entry which is preliminary data.</text>
</comment>
<proteinExistence type="predicted"/>
<feature type="transmembrane region" description="Helical" evidence="1">
    <location>
        <begin position="33"/>
        <end position="59"/>
    </location>
</feature>